<keyword evidence="8" id="KW-1185">Reference proteome</keyword>
<name>A0A8H6NF74_9PEZI</name>
<evidence type="ECO:0000313" key="7">
    <source>
        <dbReference type="EMBL" id="KAF6830341.1"/>
    </source>
</evidence>
<keyword evidence="4" id="KW-1133">Transmembrane helix</keyword>
<reference evidence="7" key="1">
    <citation type="journal article" date="2020" name="Phytopathology">
        <title>Genome Sequence Resources of Colletotrichum truncatum, C. plurivorum, C. musicola, and C. sojae: Four Species Pathogenic to Soybean (Glycine max).</title>
        <authorList>
            <person name="Rogerio F."/>
            <person name="Boufleur T.R."/>
            <person name="Ciampi-Guillardi M."/>
            <person name="Sukno S.A."/>
            <person name="Thon M.R."/>
            <person name="Massola Junior N.S."/>
            <person name="Baroncelli R."/>
        </authorList>
    </citation>
    <scope>NUCLEOTIDE SEQUENCE</scope>
    <source>
        <strain evidence="7">LFN00145</strain>
    </source>
</reference>
<dbReference type="GO" id="GO:0016020">
    <property type="term" value="C:membrane"/>
    <property type="evidence" value="ECO:0007669"/>
    <property type="project" value="UniProtKB-SubCell"/>
</dbReference>
<dbReference type="AlphaFoldDB" id="A0A8H6NF74"/>
<evidence type="ECO:0000256" key="4">
    <source>
        <dbReference type="ARBA" id="ARBA00022989"/>
    </source>
</evidence>
<feature type="signal peptide" evidence="6">
    <location>
        <begin position="1"/>
        <end position="18"/>
    </location>
</feature>
<evidence type="ECO:0000256" key="3">
    <source>
        <dbReference type="ARBA" id="ARBA00022692"/>
    </source>
</evidence>
<proteinExistence type="inferred from homology"/>
<organism evidence="7 8">
    <name type="scientific">Colletotrichum plurivorum</name>
    <dbReference type="NCBI Taxonomy" id="2175906"/>
    <lineage>
        <taxon>Eukaryota</taxon>
        <taxon>Fungi</taxon>
        <taxon>Dikarya</taxon>
        <taxon>Ascomycota</taxon>
        <taxon>Pezizomycotina</taxon>
        <taxon>Sordariomycetes</taxon>
        <taxon>Hypocreomycetidae</taxon>
        <taxon>Glomerellales</taxon>
        <taxon>Glomerellaceae</taxon>
        <taxon>Colletotrichum</taxon>
        <taxon>Colletotrichum orchidearum species complex</taxon>
    </lineage>
</organism>
<dbReference type="Pfam" id="PF06140">
    <property type="entry name" value="Ifi-6-16"/>
    <property type="match status" value="1"/>
</dbReference>
<dbReference type="InterPro" id="IPR038213">
    <property type="entry name" value="IFI6/IFI27-like_sf"/>
</dbReference>
<dbReference type="Gene3D" id="6.10.110.10">
    <property type="match status" value="1"/>
</dbReference>
<evidence type="ECO:0000256" key="5">
    <source>
        <dbReference type="ARBA" id="ARBA00023136"/>
    </source>
</evidence>
<gene>
    <name evidence="7" type="ORF">CPLU01_07396</name>
</gene>
<accession>A0A8H6NF74</accession>
<comment type="subcellular location">
    <subcellularLocation>
        <location evidence="1">Membrane</location>
        <topology evidence="1">Multi-pass membrane protein</topology>
    </subcellularLocation>
</comment>
<evidence type="ECO:0000256" key="1">
    <source>
        <dbReference type="ARBA" id="ARBA00004141"/>
    </source>
</evidence>
<dbReference type="PANTHER" id="PTHR16932:SF18">
    <property type="entry name" value="INTERFERON, ALPHA-INDUCIBLE PROTEIN 27-LIKE 2"/>
    <property type="match status" value="1"/>
</dbReference>
<keyword evidence="6" id="KW-0732">Signal</keyword>
<comment type="similarity">
    <text evidence="2">Belongs to the IFI6/IFI27 family.</text>
</comment>
<evidence type="ECO:0000256" key="6">
    <source>
        <dbReference type="SAM" id="SignalP"/>
    </source>
</evidence>
<evidence type="ECO:0000313" key="8">
    <source>
        <dbReference type="Proteomes" id="UP000654918"/>
    </source>
</evidence>
<dbReference type="PANTHER" id="PTHR16932">
    <property type="entry name" value="INTERFERON ALPHA-INDUCIBLE PROTEIN 27"/>
    <property type="match status" value="1"/>
</dbReference>
<keyword evidence="5" id="KW-0472">Membrane</keyword>
<keyword evidence="3" id="KW-0812">Transmembrane</keyword>
<dbReference type="Proteomes" id="UP000654918">
    <property type="component" value="Unassembled WGS sequence"/>
</dbReference>
<feature type="chain" id="PRO_5034098127" evidence="6">
    <location>
        <begin position="19"/>
        <end position="307"/>
    </location>
</feature>
<dbReference type="EMBL" id="WIGO01000095">
    <property type="protein sequence ID" value="KAF6830341.1"/>
    <property type="molecule type" value="Genomic_DNA"/>
</dbReference>
<protein>
    <submittedName>
        <fullName evidence="7">Uncharacterized protein</fullName>
    </submittedName>
</protein>
<comment type="caution">
    <text evidence="7">The sequence shown here is derived from an EMBL/GenBank/DDBJ whole genome shotgun (WGS) entry which is preliminary data.</text>
</comment>
<sequence>MKLSIPFLLLASSSSVLGFYPERVGERRDALPMPFGFGLQFVGDAHEAGHVSRKAAETSGTNKKIDKVESNIAVKPTEAQDTISPALADVLAVPYSAVGYLSSLSQLALDKATPEARVAVVSTEVFGDLVPAPRPDASSDLDPNPFRNDLTSWLDKFWGELRYLAEKVASYVCSAFADFLRWVGNDVDEIVEWTKANPKKVITISFMGMGIAVMAAPATTSGPALHVVGFGPNGVIAKSLAALIHSILGDVVAKSTFAILQSAGAGGSGAAIVNGTVQGAGGLVTGGSIWTLLDELVKEHMRQEGEA</sequence>
<dbReference type="InterPro" id="IPR009311">
    <property type="entry name" value="IFI6/IFI27-like"/>
</dbReference>
<evidence type="ECO:0000256" key="2">
    <source>
        <dbReference type="ARBA" id="ARBA00007262"/>
    </source>
</evidence>